<comment type="caution">
    <text evidence="3">The sequence shown here is derived from an EMBL/GenBank/DDBJ whole genome shotgun (WGS) entry which is preliminary data.</text>
</comment>
<dbReference type="Proteomes" id="UP000256661">
    <property type="component" value="Unassembled WGS sequence"/>
</dbReference>
<gene>
    <name evidence="3" type="ORF">DFJ69_2298</name>
</gene>
<dbReference type="PANTHER" id="PTHR43784:SF2">
    <property type="entry name" value="GDSL-LIKE LIPASE_ACYLHYDROLASE, PUTATIVE (AFU_ORTHOLOGUE AFUA_2G00820)-RELATED"/>
    <property type="match status" value="1"/>
</dbReference>
<dbReference type="AlphaFoldDB" id="A0A3D9SV07"/>
<dbReference type="EMBL" id="QTTT01000001">
    <property type="protein sequence ID" value="REE96845.1"/>
    <property type="molecule type" value="Genomic_DNA"/>
</dbReference>
<name>A0A3D9SV07_9ACTN</name>
<evidence type="ECO:0000259" key="2">
    <source>
        <dbReference type="Pfam" id="PF13472"/>
    </source>
</evidence>
<organism evidence="3 4">
    <name type="scientific">Thermomonospora umbrina</name>
    <dbReference type="NCBI Taxonomy" id="111806"/>
    <lineage>
        <taxon>Bacteria</taxon>
        <taxon>Bacillati</taxon>
        <taxon>Actinomycetota</taxon>
        <taxon>Actinomycetes</taxon>
        <taxon>Streptosporangiales</taxon>
        <taxon>Thermomonosporaceae</taxon>
        <taxon>Thermomonospora</taxon>
    </lineage>
</organism>
<evidence type="ECO:0000313" key="4">
    <source>
        <dbReference type="Proteomes" id="UP000256661"/>
    </source>
</evidence>
<reference evidence="3 4" key="1">
    <citation type="submission" date="2018-08" db="EMBL/GenBank/DDBJ databases">
        <title>Sequencing the genomes of 1000 actinobacteria strains.</title>
        <authorList>
            <person name="Klenk H.-P."/>
        </authorList>
    </citation>
    <scope>NUCLEOTIDE SEQUENCE [LARGE SCALE GENOMIC DNA]</scope>
    <source>
        <strain evidence="3 4">DSM 43927</strain>
    </source>
</reference>
<dbReference type="SUPFAM" id="SSF52266">
    <property type="entry name" value="SGNH hydrolase"/>
    <property type="match status" value="1"/>
</dbReference>
<dbReference type="InterPro" id="IPR013830">
    <property type="entry name" value="SGNH_hydro"/>
</dbReference>
<keyword evidence="1" id="KW-0732">Signal</keyword>
<protein>
    <submittedName>
        <fullName evidence="3">Lysophospholipase L1-like esterase</fullName>
    </submittedName>
</protein>
<feature type="signal peptide" evidence="1">
    <location>
        <begin position="1"/>
        <end position="27"/>
    </location>
</feature>
<feature type="chain" id="PRO_5038557564" evidence="1">
    <location>
        <begin position="28"/>
        <end position="430"/>
    </location>
</feature>
<proteinExistence type="predicted"/>
<dbReference type="PANTHER" id="PTHR43784">
    <property type="entry name" value="GDSL-LIKE LIPASE/ACYLHYDROLASE, PUTATIVE (AFU_ORTHOLOGUE AFUA_2G00820)-RELATED"/>
    <property type="match status" value="1"/>
</dbReference>
<dbReference type="RefSeq" id="WP_116026558.1">
    <property type="nucleotide sequence ID" value="NZ_QTTT01000001.1"/>
</dbReference>
<dbReference type="InterPro" id="IPR053140">
    <property type="entry name" value="GDSL_Rv0518-like"/>
</dbReference>
<evidence type="ECO:0000313" key="3">
    <source>
        <dbReference type="EMBL" id="REE96845.1"/>
    </source>
</evidence>
<dbReference type="Gene3D" id="3.40.50.1110">
    <property type="entry name" value="SGNH hydrolase"/>
    <property type="match status" value="1"/>
</dbReference>
<sequence>MRTPAALVAVLVGAATLLAGTSAPASARPADKGRWVGAWATAMQKPQAETFEGPTWAEQGFTGQSLRQVVRVTAGGTRLRIRLSNLYGTAPLRVTGATVGKAGAGASVRPGTMRVLRFDRSASAVIAPGRELVSDAARLVTTPGERLSATLYFAGSTGPATFHAFAKTPAYRATGDRRFDGSDAAFPAGERDTSGSSYFLTGVEVAGGSSRGAVVTFGDSITDGVSATSDATRYPDRLAERLAATGRPMAVLNTGIAGGKLLSETSCGGTSALERFSRDALDRPGTRAVVVLLGVNDILETRCDAFFNPCEAVEAPVRAARLIDAYRRLVRAAHSRGIKVVGVTVTPFRGFPGWCQDPREDTRAALNRWIRTGGELDGVADPERALLDPDPGQAGHLRDPEYNAGDGLHPNDAGLRVIADTVARSLRAVL</sequence>
<dbReference type="OrthoDB" id="1828825at2"/>
<dbReference type="Pfam" id="PF13472">
    <property type="entry name" value="Lipase_GDSL_2"/>
    <property type="match status" value="1"/>
</dbReference>
<feature type="domain" description="SGNH hydrolase-type esterase" evidence="2">
    <location>
        <begin position="217"/>
        <end position="416"/>
    </location>
</feature>
<dbReference type="InterPro" id="IPR036514">
    <property type="entry name" value="SGNH_hydro_sf"/>
</dbReference>
<keyword evidence="4" id="KW-1185">Reference proteome</keyword>
<accession>A0A3D9SV07</accession>
<evidence type="ECO:0000256" key="1">
    <source>
        <dbReference type="SAM" id="SignalP"/>
    </source>
</evidence>